<evidence type="ECO:0000256" key="1">
    <source>
        <dbReference type="ARBA" id="ARBA00004970"/>
    </source>
</evidence>
<evidence type="ECO:0000256" key="7">
    <source>
        <dbReference type="ARBA" id="ARBA00049158"/>
    </source>
</evidence>
<evidence type="ECO:0000256" key="5">
    <source>
        <dbReference type="ARBA" id="ARBA00022801"/>
    </source>
</evidence>
<protein>
    <recommendedName>
        <fullName evidence="3">histidinol-phosphatase</fullName>
        <ecNumber evidence="3">3.1.3.15</ecNumber>
    </recommendedName>
</protein>
<name>K1WGV8_MARBU</name>
<accession>K1WGV8</accession>
<dbReference type="AlphaFoldDB" id="K1WGV8"/>
<dbReference type="InterPro" id="IPR010140">
    <property type="entry name" value="Histidinol_P_phosphatase_HisJ"/>
</dbReference>
<dbReference type="CDD" id="cd12110">
    <property type="entry name" value="PHP_HisPPase_Hisj_like"/>
    <property type="match status" value="1"/>
</dbReference>
<dbReference type="PANTHER" id="PTHR21039">
    <property type="entry name" value="HISTIDINOL PHOSPHATASE-RELATED"/>
    <property type="match status" value="1"/>
</dbReference>
<evidence type="ECO:0000256" key="4">
    <source>
        <dbReference type="ARBA" id="ARBA00022605"/>
    </source>
</evidence>
<dbReference type="Proteomes" id="UP000006753">
    <property type="component" value="Unassembled WGS sequence"/>
</dbReference>
<keyword evidence="5" id="KW-0378">Hydrolase</keyword>
<organism evidence="9 10">
    <name type="scientific">Marssonina brunnea f. sp. multigermtubi (strain MB_m1)</name>
    <name type="common">Marssonina leaf spot fungus</name>
    <dbReference type="NCBI Taxonomy" id="1072389"/>
    <lineage>
        <taxon>Eukaryota</taxon>
        <taxon>Fungi</taxon>
        <taxon>Dikarya</taxon>
        <taxon>Ascomycota</taxon>
        <taxon>Pezizomycotina</taxon>
        <taxon>Leotiomycetes</taxon>
        <taxon>Helotiales</taxon>
        <taxon>Drepanopezizaceae</taxon>
        <taxon>Drepanopeziza</taxon>
    </lineage>
</organism>
<dbReference type="Pfam" id="PF02811">
    <property type="entry name" value="PHP"/>
    <property type="match status" value="1"/>
</dbReference>
<dbReference type="GO" id="GO:0000105">
    <property type="term" value="P:L-histidine biosynthetic process"/>
    <property type="evidence" value="ECO:0007669"/>
    <property type="project" value="UniProtKB-UniPathway"/>
</dbReference>
<evidence type="ECO:0000313" key="9">
    <source>
        <dbReference type="EMBL" id="EKD16815.1"/>
    </source>
</evidence>
<comment type="pathway">
    <text evidence="1">Amino-acid biosynthesis; L-histidine biosynthesis; L-histidine from 5-phospho-alpha-D-ribose 1-diphosphate: step 8/9.</text>
</comment>
<evidence type="ECO:0000256" key="3">
    <source>
        <dbReference type="ARBA" id="ARBA00013085"/>
    </source>
</evidence>
<dbReference type="eggNOG" id="ENOG502RXUQ">
    <property type="taxonomic scope" value="Eukaryota"/>
</dbReference>
<dbReference type="KEGG" id="mbe:MBM_05284"/>
<comment type="catalytic activity">
    <reaction evidence="7">
        <text>L-histidinol phosphate + H2O = L-histidinol + phosphate</text>
        <dbReference type="Rhea" id="RHEA:14465"/>
        <dbReference type="ChEBI" id="CHEBI:15377"/>
        <dbReference type="ChEBI" id="CHEBI:43474"/>
        <dbReference type="ChEBI" id="CHEBI:57699"/>
        <dbReference type="ChEBI" id="CHEBI:57980"/>
        <dbReference type="EC" id="3.1.3.15"/>
    </reaction>
</comment>
<dbReference type="OrthoDB" id="5957391at2759"/>
<dbReference type="UniPathway" id="UPA00031">
    <property type="reaction ID" value="UER00013"/>
</dbReference>
<dbReference type="SUPFAM" id="SSF54001">
    <property type="entry name" value="Cysteine proteinases"/>
    <property type="match status" value="1"/>
</dbReference>
<evidence type="ECO:0000259" key="8">
    <source>
        <dbReference type="Pfam" id="PF02811"/>
    </source>
</evidence>
<evidence type="ECO:0000256" key="6">
    <source>
        <dbReference type="ARBA" id="ARBA00023102"/>
    </source>
</evidence>
<feature type="domain" description="PHP" evidence="8">
    <location>
        <begin position="5"/>
        <end position="220"/>
    </location>
</feature>
<reference evidence="9 10" key="1">
    <citation type="journal article" date="2012" name="BMC Genomics">
        <title>Sequencing the genome of Marssonina brunnea reveals fungus-poplar co-evolution.</title>
        <authorList>
            <person name="Zhu S."/>
            <person name="Cao Y.-Z."/>
            <person name="Jiang C."/>
            <person name="Tan B.-Y."/>
            <person name="Wang Z."/>
            <person name="Feng S."/>
            <person name="Zhang L."/>
            <person name="Su X.-H."/>
            <person name="Brejova B."/>
            <person name="Vinar T."/>
            <person name="Xu M."/>
            <person name="Wang M.-X."/>
            <person name="Zhang S.-G."/>
            <person name="Huang M.-R."/>
            <person name="Wu R."/>
            <person name="Zhou Y."/>
        </authorList>
    </citation>
    <scope>NUCLEOTIDE SEQUENCE [LARGE SCALE GENOMIC DNA]</scope>
    <source>
        <strain evidence="9 10">MB_m1</strain>
    </source>
</reference>
<dbReference type="Gene3D" id="3.20.20.140">
    <property type="entry name" value="Metal-dependent hydrolases"/>
    <property type="match status" value="1"/>
</dbReference>
<sequence length="765" mass="86410">MAFSMHSHSGQFCPGHAKDTLEEVIQTAIARGMQTFALTEHMPRNSNDDLYPDEASIYIEAGETIAPLFPRHEAFLAEAARLRQKYAPQITLLIGFEGEWIRPSYGPLIQDLASNRLVDYFIGSVHHVHAIPIDYDAVFYRKARDAAGGSDERLFEDYFDSQLEMLEALKPRVVGHFDLIRLWSDEPNRSLRAMDGVWERVVRNLKVVVQQGGLLEINSSALRKGLEEPYPMRCVCEEYLKLGGRLTMSDDSHGIGHVGTNFDRAIAYLEGLGVEEVFTLNGKDEAAGRVAIRSGREVGTVVTLVHFFTIQELTRSIERRIKVVPEETSLEESWYWLEHWQHIVNRFPALATALQRSFAKKESNRVALPYPPGGPAIEMNPNAPEHQPDVACDTAIIHAAREKMFSPPDEETVEKLNKRMDANLELPFPSAPRRTLEAAQSVRAFSELSTLRAEIGVQNKAKSLKQPLPVYPLFSSTPSAEESNVCTGTRLSSRQGLRLLDPDAGTPALCTEAYLQFICHYANRWHSKLTGTDFHSAGADPRFFYFPSHQSFHEQLMENTPAWMKQETEKYLSKRQFWKLRYLFILVNFVPMYQKDAHVALCAISPEAKTVDYLCSGGDTGLPNSPRSSGSKCVPHIFAWLAEFLGSEFQPCEWKLRTGAAHVQERFRGDCAIYTVTHTMCLAFGYGIAGAFPDDHQDRIQDRRRRYVQDLMYEGFADFEPGSDNPQYYPLLDTKAEALRSDGFYNLPGAVLRKLPEQNAADETL</sequence>
<dbReference type="PANTHER" id="PTHR21039:SF0">
    <property type="entry name" value="HISTIDINOL-PHOSPHATASE"/>
    <property type="match status" value="1"/>
</dbReference>
<dbReference type="InterPro" id="IPR038765">
    <property type="entry name" value="Papain-like_cys_pep_sf"/>
</dbReference>
<dbReference type="NCBIfam" id="TIGR01856">
    <property type="entry name" value="hisJ_fam"/>
    <property type="match status" value="1"/>
</dbReference>
<evidence type="ECO:0000313" key="10">
    <source>
        <dbReference type="Proteomes" id="UP000006753"/>
    </source>
</evidence>
<keyword evidence="6" id="KW-0368">Histidine biosynthesis</keyword>
<dbReference type="HOGENOM" id="CLU_364880_0_0_1"/>
<dbReference type="InterPro" id="IPR016195">
    <property type="entry name" value="Pol/histidinol_Pase-like"/>
</dbReference>
<comment type="similarity">
    <text evidence="2">Belongs to the PHP hydrolase family. HisK subfamily.</text>
</comment>
<dbReference type="SUPFAM" id="SSF89550">
    <property type="entry name" value="PHP domain-like"/>
    <property type="match status" value="1"/>
</dbReference>
<dbReference type="InParanoid" id="K1WGV8"/>
<keyword evidence="4" id="KW-0028">Amino-acid biosynthesis</keyword>
<keyword evidence="10" id="KW-1185">Reference proteome</keyword>
<dbReference type="EC" id="3.1.3.15" evidence="3"/>
<dbReference type="FunFam" id="3.20.20.140:FF:000059">
    <property type="entry name" value="Histidinol-phosphatase"/>
    <property type="match status" value="1"/>
</dbReference>
<dbReference type="EMBL" id="JH921438">
    <property type="protein sequence ID" value="EKD16815.1"/>
    <property type="molecule type" value="Genomic_DNA"/>
</dbReference>
<dbReference type="InterPro" id="IPR004013">
    <property type="entry name" value="PHP_dom"/>
</dbReference>
<dbReference type="STRING" id="1072389.K1WGV8"/>
<dbReference type="GO" id="GO:0005737">
    <property type="term" value="C:cytoplasm"/>
    <property type="evidence" value="ECO:0007669"/>
    <property type="project" value="TreeGrafter"/>
</dbReference>
<proteinExistence type="inferred from homology"/>
<evidence type="ECO:0000256" key="2">
    <source>
        <dbReference type="ARBA" id="ARBA00009152"/>
    </source>
</evidence>
<gene>
    <name evidence="9" type="ORF">MBM_05284</name>
</gene>
<dbReference type="GO" id="GO:0004401">
    <property type="term" value="F:histidinol-phosphatase activity"/>
    <property type="evidence" value="ECO:0007669"/>
    <property type="project" value="UniProtKB-EC"/>
</dbReference>